<dbReference type="Gene3D" id="3.40.50.150">
    <property type="entry name" value="Vaccinia Virus protein VP39"/>
    <property type="match status" value="1"/>
</dbReference>
<dbReference type="SUPFAM" id="SSF53335">
    <property type="entry name" value="S-adenosyl-L-methionine-dependent methyltransferases"/>
    <property type="match status" value="1"/>
</dbReference>
<keyword evidence="1" id="KW-0489">Methyltransferase</keyword>
<dbReference type="GO" id="GO:0008168">
    <property type="term" value="F:methyltransferase activity"/>
    <property type="evidence" value="ECO:0007669"/>
    <property type="project" value="UniProtKB-KW"/>
</dbReference>
<organism evidence="1 2">
    <name type="scientific">Achromobacter aegrifaciens</name>
    <dbReference type="NCBI Taxonomy" id="1287736"/>
    <lineage>
        <taxon>Bacteria</taxon>
        <taxon>Pseudomonadati</taxon>
        <taxon>Pseudomonadota</taxon>
        <taxon>Betaproteobacteria</taxon>
        <taxon>Burkholderiales</taxon>
        <taxon>Alcaligenaceae</taxon>
        <taxon>Achromobacter</taxon>
    </lineage>
</organism>
<evidence type="ECO:0000313" key="2">
    <source>
        <dbReference type="Proteomes" id="UP000044098"/>
    </source>
</evidence>
<reference evidence="1 2" key="1">
    <citation type="submission" date="2015-09" db="EMBL/GenBank/DDBJ databases">
        <authorList>
            <consortium name="Pathogen Informatics"/>
        </authorList>
    </citation>
    <scope>NUCLEOTIDE SEQUENCE [LARGE SCALE GENOMIC DNA]</scope>
    <source>
        <strain evidence="1 2">2789STDY5608625</strain>
    </source>
</reference>
<evidence type="ECO:0000313" key="1">
    <source>
        <dbReference type="EMBL" id="CUJ70218.1"/>
    </source>
</evidence>
<name>A0AAD2KLS0_ACHAE</name>
<gene>
    <name evidence="1" type="ORF">ERS370000_05365</name>
</gene>
<dbReference type="RefSeq" id="WP_054457968.1">
    <property type="nucleotide sequence ID" value="NZ_CYTK01000012.1"/>
</dbReference>
<dbReference type="PRINTS" id="PR00507">
    <property type="entry name" value="N12N6MTFRASE"/>
</dbReference>
<dbReference type="GO" id="GO:0032259">
    <property type="term" value="P:methylation"/>
    <property type="evidence" value="ECO:0007669"/>
    <property type="project" value="UniProtKB-KW"/>
</dbReference>
<dbReference type="EMBL" id="CYTK01000012">
    <property type="protein sequence ID" value="CUJ70218.1"/>
    <property type="molecule type" value="Genomic_DNA"/>
</dbReference>
<comment type="caution">
    <text evidence="1">The sequence shown here is derived from an EMBL/GenBank/DDBJ whole genome shotgun (WGS) entry which is preliminary data.</text>
</comment>
<proteinExistence type="predicted"/>
<protein>
    <submittedName>
        <fullName evidence="1">DNA methylase</fullName>
    </submittedName>
</protein>
<sequence length="299" mass="32702">MSTELRNEPPLPSTPAAPTLDTRMALGQFPTPGWAAEALYERHFSHLGRGDVVWEPTCGPGSFLAVVPPDVDAFGSELDPALARAAAVATGRLVLQGDFETVALPATPTVVIGNPPFQLDLIDRLLQRVHSVLPSGGQAAFLLPAYAFQTAARVAGYAEDWSIAQEMIPRNIYPGLKLPLVFATFTKDGRRRLFGFALYRETADVQQFPRSVRAELEGHRGPVWARAVEVVLRLLGGEADLGSIYEALAPARARPSANPWWKEKVRQTLRRYERFRNVGPSRYALTDAVAAPGQQLVLI</sequence>
<dbReference type="InterPro" id="IPR029063">
    <property type="entry name" value="SAM-dependent_MTases_sf"/>
</dbReference>
<keyword evidence="1" id="KW-0808">Transferase</keyword>
<accession>A0AAD2KLS0</accession>
<dbReference type="AlphaFoldDB" id="A0AAD2KLS0"/>
<dbReference type="Proteomes" id="UP000044098">
    <property type="component" value="Unassembled WGS sequence"/>
</dbReference>